<name>A0A382V446_9ZZZZ</name>
<organism evidence="1">
    <name type="scientific">marine metagenome</name>
    <dbReference type="NCBI Taxonomy" id="408172"/>
    <lineage>
        <taxon>unclassified sequences</taxon>
        <taxon>metagenomes</taxon>
        <taxon>ecological metagenomes</taxon>
    </lineage>
</organism>
<dbReference type="AlphaFoldDB" id="A0A382V446"/>
<dbReference type="EMBL" id="UINC01149041">
    <property type="protein sequence ID" value="SVD41262.1"/>
    <property type="molecule type" value="Genomic_DNA"/>
</dbReference>
<evidence type="ECO:0000313" key="1">
    <source>
        <dbReference type="EMBL" id="SVD41262.1"/>
    </source>
</evidence>
<reference evidence="1" key="1">
    <citation type="submission" date="2018-05" db="EMBL/GenBank/DDBJ databases">
        <authorList>
            <person name="Lanie J.A."/>
            <person name="Ng W.-L."/>
            <person name="Kazmierczak K.M."/>
            <person name="Andrzejewski T.M."/>
            <person name="Davidsen T.M."/>
            <person name="Wayne K.J."/>
            <person name="Tettelin H."/>
            <person name="Glass J.I."/>
            <person name="Rusch D."/>
            <person name="Podicherti R."/>
            <person name="Tsui H.-C.T."/>
            <person name="Winkler M.E."/>
        </authorList>
    </citation>
    <scope>NUCLEOTIDE SEQUENCE</scope>
</reference>
<sequence>MILLSWSWTSTPNFINEALHYSVGFRYFSAGNATLSMTSDTLNDKMVYL</sequence>
<accession>A0A382V446</accession>
<protein>
    <submittedName>
        <fullName evidence="1">Uncharacterized protein</fullName>
    </submittedName>
</protein>
<feature type="non-terminal residue" evidence="1">
    <location>
        <position position="49"/>
    </location>
</feature>
<gene>
    <name evidence="1" type="ORF">METZ01_LOCUS394116</name>
</gene>
<proteinExistence type="predicted"/>